<gene>
    <name evidence="1" type="ORF">D7S86_07020</name>
</gene>
<proteinExistence type="predicted"/>
<dbReference type="AlphaFoldDB" id="A0A494YCG3"/>
<accession>A0A494YCG3</accession>
<evidence type="ECO:0000313" key="2">
    <source>
        <dbReference type="Proteomes" id="UP000270342"/>
    </source>
</evidence>
<name>A0A494YCG3_9BURK</name>
<comment type="caution">
    <text evidence="1">The sequence shown here is derived from an EMBL/GenBank/DDBJ whole genome shotgun (WGS) entry which is preliminary data.</text>
</comment>
<dbReference type="EMBL" id="RBZU01000002">
    <property type="protein sequence ID" value="RKP57684.1"/>
    <property type="molecule type" value="Genomic_DNA"/>
</dbReference>
<dbReference type="RefSeq" id="WP_121084899.1">
    <property type="nucleotide sequence ID" value="NZ_RBZU01000002.1"/>
</dbReference>
<reference evidence="1 2" key="1">
    <citation type="submission" date="2018-10" db="EMBL/GenBank/DDBJ databases">
        <title>Robbsia sp. DHC34, isolated from soil.</title>
        <authorList>
            <person name="Gao Z.-H."/>
            <person name="Qiu L.-H."/>
        </authorList>
    </citation>
    <scope>NUCLEOTIDE SEQUENCE [LARGE SCALE GENOMIC DNA]</scope>
    <source>
        <strain evidence="1 2">DHC34</strain>
    </source>
</reference>
<organism evidence="1 2">
    <name type="scientific">Pararobbsia silviterrae</name>
    <dbReference type="NCBI Taxonomy" id="1792498"/>
    <lineage>
        <taxon>Bacteria</taxon>
        <taxon>Pseudomonadati</taxon>
        <taxon>Pseudomonadota</taxon>
        <taxon>Betaproteobacteria</taxon>
        <taxon>Burkholderiales</taxon>
        <taxon>Burkholderiaceae</taxon>
        <taxon>Pararobbsia</taxon>
    </lineage>
</organism>
<dbReference type="Proteomes" id="UP000270342">
    <property type="component" value="Unassembled WGS sequence"/>
</dbReference>
<protein>
    <submittedName>
        <fullName evidence="1">Uncharacterized protein</fullName>
    </submittedName>
</protein>
<dbReference type="OrthoDB" id="9108959at2"/>
<keyword evidence="2" id="KW-1185">Reference proteome</keyword>
<evidence type="ECO:0000313" key="1">
    <source>
        <dbReference type="EMBL" id="RKP57684.1"/>
    </source>
</evidence>
<sequence>MNPSKRTTRRKTAPKSHGVYLDLFALELARGGAYIASALQPESRVAAMHEVVADFMRKHGADDLGVFLEMLVARLEARRAFAAAHIVHDYLVACAATPVRIAD</sequence>